<feature type="domain" description="Solute-binding protein family 5" evidence="5">
    <location>
        <begin position="6"/>
        <end position="165"/>
    </location>
</feature>
<comment type="caution">
    <text evidence="6">The sequence shown here is derived from an EMBL/GenBank/DDBJ whole genome shotgun (WGS) entry which is preliminary data.</text>
</comment>
<evidence type="ECO:0000313" key="6">
    <source>
        <dbReference type="EMBL" id="MBD3324609.1"/>
    </source>
</evidence>
<dbReference type="AlphaFoldDB" id="A0A9D5JUQ9"/>
<dbReference type="Gene3D" id="3.40.190.10">
    <property type="entry name" value="Periplasmic binding protein-like II"/>
    <property type="match status" value="1"/>
</dbReference>
<dbReference type="PANTHER" id="PTHR30290">
    <property type="entry name" value="PERIPLASMIC BINDING COMPONENT OF ABC TRANSPORTER"/>
    <property type="match status" value="1"/>
</dbReference>
<evidence type="ECO:0000256" key="1">
    <source>
        <dbReference type="ARBA" id="ARBA00004196"/>
    </source>
</evidence>
<evidence type="ECO:0000256" key="2">
    <source>
        <dbReference type="ARBA" id="ARBA00005695"/>
    </source>
</evidence>
<dbReference type="GO" id="GO:1904680">
    <property type="term" value="F:peptide transmembrane transporter activity"/>
    <property type="evidence" value="ECO:0007669"/>
    <property type="project" value="TreeGrafter"/>
</dbReference>
<dbReference type="PANTHER" id="PTHR30290:SF10">
    <property type="entry name" value="PERIPLASMIC OLIGOPEPTIDE-BINDING PROTEIN-RELATED"/>
    <property type="match status" value="1"/>
</dbReference>
<comment type="similarity">
    <text evidence="2">Belongs to the bacterial solute-binding protein 5 family.</text>
</comment>
<dbReference type="Gene3D" id="3.10.105.10">
    <property type="entry name" value="Dipeptide-binding Protein, Domain 3"/>
    <property type="match status" value="1"/>
</dbReference>
<dbReference type="InterPro" id="IPR039424">
    <property type="entry name" value="SBP_5"/>
</dbReference>
<organism evidence="6 7">
    <name type="scientific">candidate division KSB3 bacterium</name>
    <dbReference type="NCBI Taxonomy" id="2044937"/>
    <lineage>
        <taxon>Bacteria</taxon>
        <taxon>candidate division KSB3</taxon>
    </lineage>
</organism>
<accession>A0A9D5JUQ9</accession>
<reference evidence="6" key="1">
    <citation type="submission" date="2019-11" db="EMBL/GenBank/DDBJ databases">
        <title>Microbial mats filling the niche in hypersaline microbial mats.</title>
        <authorList>
            <person name="Wong H.L."/>
            <person name="Macleod F.I."/>
            <person name="White R.A. III"/>
            <person name="Burns B.P."/>
        </authorList>
    </citation>
    <scope>NUCLEOTIDE SEQUENCE</scope>
    <source>
        <strain evidence="6">Rbin_158</strain>
    </source>
</reference>
<evidence type="ECO:0000259" key="5">
    <source>
        <dbReference type="Pfam" id="PF00496"/>
    </source>
</evidence>
<dbReference type="InterPro" id="IPR000914">
    <property type="entry name" value="SBP_5_dom"/>
</dbReference>
<dbReference type="Pfam" id="PF00496">
    <property type="entry name" value="SBP_bac_5"/>
    <property type="match status" value="1"/>
</dbReference>
<sequence>DVSATEAYAALKDDPNVNIFPATTNQTRILRMRVDMNPWNDNRVRTALKLCQHREKILALAYFGEGMQGQDIHVSPKHPEYCPIETPPYDPERARQLLQEAGYPDGLGVNLAVGSGWKEIVRYAEILKQDAKPAGFEINIQTMPNSQYWEKWTEVDLGITTWSHRPLGTMVLNLAYVSDDSGKPVAWNETRWVDEKFNALLKEANGTLDVEARRKIFCQLEEIQQSRGSIGNAFWINVWKIARKRVQGMKAHPSQYFKLDEVWVQQS</sequence>
<evidence type="ECO:0000256" key="3">
    <source>
        <dbReference type="ARBA" id="ARBA00022448"/>
    </source>
</evidence>
<comment type="subcellular location">
    <subcellularLocation>
        <location evidence="1">Cell envelope</location>
    </subcellularLocation>
</comment>
<dbReference type="Proteomes" id="UP000649604">
    <property type="component" value="Unassembled WGS sequence"/>
</dbReference>
<dbReference type="EMBL" id="WJJP01000266">
    <property type="protein sequence ID" value="MBD3324609.1"/>
    <property type="molecule type" value="Genomic_DNA"/>
</dbReference>
<gene>
    <name evidence="6" type="ORF">GF339_08495</name>
</gene>
<evidence type="ECO:0000313" key="7">
    <source>
        <dbReference type="Proteomes" id="UP000649604"/>
    </source>
</evidence>
<protein>
    <recommendedName>
        <fullName evidence="5">Solute-binding protein family 5 domain-containing protein</fullName>
    </recommendedName>
</protein>
<feature type="non-terminal residue" evidence="6">
    <location>
        <position position="1"/>
    </location>
</feature>
<dbReference type="GO" id="GO:0015833">
    <property type="term" value="P:peptide transport"/>
    <property type="evidence" value="ECO:0007669"/>
    <property type="project" value="TreeGrafter"/>
</dbReference>
<keyword evidence="3" id="KW-0813">Transport</keyword>
<keyword evidence="4" id="KW-0732">Signal</keyword>
<name>A0A9D5JUQ9_9BACT</name>
<proteinExistence type="inferred from homology"/>
<dbReference type="SUPFAM" id="SSF53850">
    <property type="entry name" value="Periplasmic binding protein-like II"/>
    <property type="match status" value="1"/>
</dbReference>
<evidence type="ECO:0000256" key="4">
    <source>
        <dbReference type="ARBA" id="ARBA00022729"/>
    </source>
</evidence>
<dbReference type="GO" id="GO:0030313">
    <property type="term" value="C:cell envelope"/>
    <property type="evidence" value="ECO:0007669"/>
    <property type="project" value="UniProtKB-SubCell"/>
</dbReference>